<comment type="caution">
    <text evidence="2">The sequence shown here is derived from an EMBL/GenBank/DDBJ whole genome shotgun (WGS) entry which is preliminary data.</text>
</comment>
<dbReference type="NCBIfam" id="TIGR04183">
    <property type="entry name" value="Por_Secre_tail"/>
    <property type="match status" value="1"/>
</dbReference>
<protein>
    <submittedName>
        <fullName evidence="2">T9SS type A sorting domain-containing protein</fullName>
    </submittedName>
</protein>
<proteinExistence type="predicted"/>
<dbReference type="InterPro" id="IPR026444">
    <property type="entry name" value="Secre_tail"/>
</dbReference>
<reference evidence="2 3" key="1">
    <citation type="submission" date="2019-04" db="EMBL/GenBank/DDBJ databases">
        <title>Lewinella litorea sp. nov., isolated from a marine sand.</title>
        <authorList>
            <person name="Yoon J.-H."/>
        </authorList>
    </citation>
    <scope>NUCLEOTIDE SEQUENCE [LARGE SCALE GENOMIC DNA]</scope>
    <source>
        <strain evidence="2 3">HSMS-39</strain>
    </source>
</reference>
<evidence type="ECO:0000313" key="2">
    <source>
        <dbReference type="EMBL" id="THH40670.1"/>
    </source>
</evidence>
<keyword evidence="3" id="KW-1185">Reference proteome</keyword>
<evidence type="ECO:0000256" key="1">
    <source>
        <dbReference type="SAM" id="SignalP"/>
    </source>
</evidence>
<accession>A0A4S4NWM0</accession>
<organism evidence="2 3">
    <name type="scientific">Neolewinella litorea</name>
    <dbReference type="NCBI Taxonomy" id="2562452"/>
    <lineage>
        <taxon>Bacteria</taxon>
        <taxon>Pseudomonadati</taxon>
        <taxon>Bacteroidota</taxon>
        <taxon>Saprospiria</taxon>
        <taxon>Saprospirales</taxon>
        <taxon>Lewinellaceae</taxon>
        <taxon>Neolewinella</taxon>
    </lineage>
</organism>
<dbReference type="EMBL" id="SRSF01000002">
    <property type="protein sequence ID" value="THH40670.1"/>
    <property type="molecule type" value="Genomic_DNA"/>
</dbReference>
<keyword evidence="1" id="KW-0732">Signal</keyword>
<sequence>MSQEINKPMATLRSFFLLVALCIATPSWAQFVGGFGSGATATGFGGQAQLPLTLLNFDAELKNDQVALQWSTIHEIGTSHFVVERTADGNTFSPVGRVSAAGMSPQGLTRSYHLTDAAPLMGSSLYRLKSVDLDGSFTYSELVEVNREENDQALAFAIRPNPSTGSTIGVGLEALSAEETLFVEVLDLAGRQLVSRRMQGNPGDYLQLELKDRLPAGTYFLRLSQASTGSHTSRLIVGQSR</sequence>
<evidence type="ECO:0000313" key="3">
    <source>
        <dbReference type="Proteomes" id="UP000308528"/>
    </source>
</evidence>
<gene>
    <name evidence="2" type="ORF">E4021_08045</name>
</gene>
<name>A0A4S4NWM0_9BACT</name>
<feature type="signal peptide" evidence="1">
    <location>
        <begin position="1"/>
        <end position="29"/>
    </location>
</feature>
<feature type="chain" id="PRO_5020965659" evidence="1">
    <location>
        <begin position="30"/>
        <end position="241"/>
    </location>
</feature>
<dbReference type="AlphaFoldDB" id="A0A4S4NWM0"/>
<dbReference type="OrthoDB" id="876123at2"/>
<dbReference type="Proteomes" id="UP000308528">
    <property type="component" value="Unassembled WGS sequence"/>
</dbReference>